<sequence length="348" mass="39323">MYTCSRCQHTFTKRTAYESHQARIRPCVPIAPSIAPSIAPPLSTHVPVMKPFLKWVGGKTQILEEILSRFPVSMTNYHEPFLGGGSVLLGVLSKQKQGALTITGTVYASDINPILIGLYQTLQREPDQLIHEMRCIMVAFSECRTETVNRTPATEQEALGNRESYYYWVRAQFNQMSAEEKVSARGSAMILFLNKTCFRGVYREGPRGFNVPYGNNKNPGIMDEAHLRAISDLIRPVVFQAQPFQTSLSSITPGDFAYLDPPYAPETNTSFVSYTASGFNEENHRVLFERCRELRIQSVRWMMSNADVTQVREAFPLPYHTTVLSCRRAIHSKKPDAKTNEVMITTPQ</sequence>
<dbReference type="EMBL" id="MN739974">
    <property type="protein sequence ID" value="QHT80740.1"/>
    <property type="molecule type" value="Genomic_DNA"/>
</dbReference>
<keyword evidence="4" id="KW-0808">Transferase</keyword>
<dbReference type="GO" id="GO:0043565">
    <property type="term" value="F:sequence-specific DNA binding"/>
    <property type="evidence" value="ECO:0007669"/>
    <property type="project" value="TreeGrafter"/>
</dbReference>
<evidence type="ECO:0000256" key="2">
    <source>
        <dbReference type="ARBA" id="ARBA00011900"/>
    </source>
</evidence>
<evidence type="ECO:0000256" key="5">
    <source>
        <dbReference type="ARBA" id="ARBA00022691"/>
    </source>
</evidence>
<reference evidence="7" key="1">
    <citation type="journal article" date="2020" name="Nature">
        <title>Giant virus diversity and host interactions through global metagenomics.</title>
        <authorList>
            <person name="Schulz F."/>
            <person name="Roux S."/>
            <person name="Paez-Espino D."/>
            <person name="Jungbluth S."/>
            <person name="Walsh D.A."/>
            <person name="Denef V.J."/>
            <person name="McMahon K.D."/>
            <person name="Konstantinidis K.T."/>
            <person name="Eloe-Fadrosh E.A."/>
            <person name="Kyrpides N.C."/>
            <person name="Woyke T."/>
        </authorList>
    </citation>
    <scope>NUCLEOTIDE SEQUENCE</scope>
    <source>
        <strain evidence="7">GVMAG-M-3300023184-121</strain>
    </source>
</reference>
<keyword evidence="3" id="KW-0489">Methyltransferase</keyword>
<dbReference type="GO" id="GO:1904047">
    <property type="term" value="F:S-adenosyl-L-methionine binding"/>
    <property type="evidence" value="ECO:0007669"/>
    <property type="project" value="TreeGrafter"/>
</dbReference>
<dbReference type="Pfam" id="PF02086">
    <property type="entry name" value="MethyltransfD12"/>
    <property type="match status" value="1"/>
</dbReference>
<dbReference type="SUPFAM" id="SSF53335">
    <property type="entry name" value="S-adenosyl-L-methionine-dependent methyltransferases"/>
    <property type="match status" value="1"/>
</dbReference>
<evidence type="ECO:0000256" key="3">
    <source>
        <dbReference type="ARBA" id="ARBA00022603"/>
    </source>
</evidence>
<dbReference type="EC" id="2.1.1.72" evidence="2"/>
<dbReference type="GO" id="GO:0032259">
    <property type="term" value="P:methylation"/>
    <property type="evidence" value="ECO:0007669"/>
    <property type="project" value="UniProtKB-KW"/>
</dbReference>
<dbReference type="NCBIfam" id="TIGR00571">
    <property type="entry name" value="dam"/>
    <property type="match status" value="1"/>
</dbReference>
<dbReference type="Gene3D" id="3.40.50.150">
    <property type="entry name" value="Vaccinia Virus protein VP39"/>
    <property type="match status" value="1"/>
</dbReference>
<dbReference type="PANTHER" id="PTHR30481">
    <property type="entry name" value="DNA ADENINE METHYLASE"/>
    <property type="match status" value="1"/>
</dbReference>
<dbReference type="GO" id="GO:0006298">
    <property type="term" value="P:mismatch repair"/>
    <property type="evidence" value="ECO:0007669"/>
    <property type="project" value="TreeGrafter"/>
</dbReference>
<name>A0A6C0HK42_9ZZZZ</name>
<evidence type="ECO:0000256" key="6">
    <source>
        <dbReference type="ARBA" id="ARBA00047942"/>
    </source>
</evidence>
<dbReference type="GO" id="GO:0009307">
    <property type="term" value="P:DNA restriction-modification system"/>
    <property type="evidence" value="ECO:0007669"/>
    <property type="project" value="InterPro"/>
</dbReference>
<dbReference type="InterPro" id="IPR002052">
    <property type="entry name" value="DNA_methylase_N6_adenine_CS"/>
</dbReference>
<dbReference type="PANTHER" id="PTHR30481:SF3">
    <property type="entry name" value="DNA ADENINE METHYLASE"/>
    <property type="match status" value="1"/>
</dbReference>
<dbReference type="GO" id="GO:0009007">
    <property type="term" value="F:site-specific DNA-methyltransferase (adenine-specific) activity"/>
    <property type="evidence" value="ECO:0007669"/>
    <property type="project" value="UniProtKB-EC"/>
</dbReference>
<evidence type="ECO:0000256" key="1">
    <source>
        <dbReference type="ARBA" id="ARBA00006594"/>
    </source>
</evidence>
<dbReference type="AlphaFoldDB" id="A0A6C0HK42"/>
<evidence type="ECO:0000256" key="4">
    <source>
        <dbReference type="ARBA" id="ARBA00022679"/>
    </source>
</evidence>
<dbReference type="PROSITE" id="PS00092">
    <property type="entry name" value="N6_MTASE"/>
    <property type="match status" value="1"/>
</dbReference>
<proteinExistence type="inferred from homology"/>
<comment type="catalytic activity">
    <reaction evidence="6">
        <text>a 2'-deoxyadenosine in DNA + S-adenosyl-L-methionine = an N(6)-methyl-2'-deoxyadenosine in DNA + S-adenosyl-L-homocysteine + H(+)</text>
        <dbReference type="Rhea" id="RHEA:15197"/>
        <dbReference type="Rhea" id="RHEA-COMP:12418"/>
        <dbReference type="Rhea" id="RHEA-COMP:12419"/>
        <dbReference type="ChEBI" id="CHEBI:15378"/>
        <dbReference type="ChEBI" id="CHEBI:57856"/>
        <dbReference type="ChEBI" id="CHEBI:59789"/>
        <dbReference type="ChEBI" id="CHEBI:90615"/>
        <dbReference type="ChEBI" id="CHEBI:90616"/>
        <dbReference type="EC" id="2.1.1.72"/>
    </reaction>
</comment>
<keyword evidence="5" id="KW-0949">S-adenosyl-L-methionine</keyword>
<evidence type="ECO:0000313" key="7">
    <source>
        <dbReference type="EMBL" id="QHT80740.1"/>
    </source>
</evidence>
<organism evidence="7">
    <name type="scientific">viral metagenome</name>
    <dbReference type="NCBI Taxonomy" id="1070528"/>
    <lineage>
        <taxon>unclassified sequences</taxon>
        <taxon>metagenomes</taxon>
        <taxon>organismal metagenomes</taxon>
    </lineage>
</organism>
<dbReference type="PRINTS" id="PR00505">
    <property type="entry name" value="D12N6MTFRASE"/>
</dbReference>
<dbReference type="InterPro" id="IPR029063">
    <property type="entry name" value="SAM-dependent_MTases_sf"/>
</dbReference>
<accession>A0A6C0HK42</accession>
<protein>
    <recommendedName>
        <fullName evidence="2">site-specific DNA-methyltransferase (adenine-specific)</fullName>
        <ecNumber evidence="2">2.1.1.72</ecNumber>
    </recommendedName>
</protein>
<dbReference type="InterPro" id="IPR012327">
    <property type="entry name" value="MeTrfase_D12"/>
</dbReference>
<dbReference type="Gene3D" id="1.10.1020.10">
    <property type="entry name" value="Adenine-specific Methyltransferase, Domain 2"/>
    <property type="match status" value="1"/>
</dbReference>
<dbReference type="InterPro" id="IPR023095">
    <property type="entry name" value="Ade_MeTrfase_dom_2"/>
</dbReference>
<comment type="similarity">
    <text evidence="1">Belongs to the N(4)/N(6)-methyltransferase family.</text>
</comment>